<gene>
    <name evidence="1" type="ORF">ElyMa_000790100</name>
</gene>
<accession>A0AAV4GUR8</accession>
<evidence type="ECO:0000313" key="2">
    <source>
        <dbReference type="Proteomes" id="UP000762676"/>
    </source>
</evidence>
<name>A0AAV4GUR8_9GAST</name>
<proteinExistence type="predicted"/>
<dbReference type="PANTHER" id="PTHR46704:SF1">
    <property type="entry name" value="TELOMERE LENGTH REGULATION PROTEIN TEL2 HOMOLOG"/>
    <property type="match status" value="1"/>
</dbReference>
<dbReference type="EMBL" id="BMAT01001619">
    <property type="protein sequence ID" value="GFR89263.1"/>
    <property type="molecule type" value="Genomic_DNA"/>
</dbReference>
<keyword evidence="2" id="KW-1185">Reference proteome</keyword>
<protein>
    <submittedName>
        <fullName evidence="1">Uncharacterized protein</fullName>
    </submittedName>
</protein>
<comment type="caution">
    <text evidence="1">The sequence shown here is derived from an EMBL/GenBank/DDBJ whole genome shotgun (WGS) entry which is preliminary data.</text>
</comment>
<evidence type="ECO:0000313" key="1">
    <source>
        <dbReference type="EMBL" id="GFR89263.1"/>
    </source>
</evidence>
<organism evidence="1 2">
    <name type="scientific">Elysia marginata</name>
    <dbReference type="NCBI Taxonomy" id="1093978"/>
    <lineage>
        <taxon>Eukaryota</taxon>
        <taxon>Metazoa</taxon>
        <taxon>Spiralia</taxon>
        <taxon>Lophotrochozoa</taxon>
        <taxon>Mollusca</taxon>
        <taxon>Gastropoda</taxon>
        <taxon>Heterobranchia</taxon>
        <taxon>Euthyneura</taxon>
        <taxon>Panpulmonata</taxon>
        <taxon>Sacoglossa</taxon>
        <taxon>Placobranchoidea</taxon>
        <taxon>Plakobranchidae</taxon>
        <taxon>Elysia</taxon>
    </lineage>
</organism>
<reference evidence="1 2" key="1">
    <citation type="journal article" date="2021" name="Elife">
        <title>Chloroplast acquisition without the gene transfer in kleptoplastic sea slugs, Plakobranchus ocellatus.</title>
        <authorList>
            <person name="Maeda T."/>
            <person name="Takahashi S."/>
            <person name="Yoshida T."/>
            <person name="Shimamura S."/>
            <person name="Takaki Y."/>
            <person name="Nagai Y."/>
            <person name="Toyoda A."/>
            <person name="Suzuki Y."/>
            <person name="Arimoto A."/>
            <person name="Ishii H."/>
            <person name="Satoh N."/>
            <person name="Nishiyama T."/>
            <person name="Hasebe M."/>
            <person name="Maruyama T."/>
            <person name="Minagawa J."/>
            <person name="Obokata J."/>
            <person name="Shigenobu S."/>
        </authorList>
    </citation>
    <scope>NUCLEOTIDE SEQUENCE [LARGE SCALE GENOMIC DNA]</scope>
</reference>
<dbReference type="PANTHER" id="PTHR46704">
    <property type="entry name" value="CXC DOMAIN-CONTAINING PROTEIN-RELATED"/>
    <property type="match status" value="1"/>
</dbReference>
<dbReference type="AlphaFoldDB" id="A0AAV4GUR8"/>
<dbReference type="Proteomes" id="UP000762676">
    <property type="component" value="Unassembled WGS sequence"/>
</dbReference>
<sequence>MKLLFQRLLTAGQATPTKLQDVLSYELTTAPSSLFDTCGMMRTCQKSLLAKSLWSADTAATREEMLSPSLHHVLDGGSLLHKISWPRGTTYKQIADLYVRYVQTQYASTTVVFDGYALSTTTKDSAHTRRGLRSSSDVEISPDAFLGEMKDAFCQKTTISKISLTFLAPS</sequence>